<sequence>MTDWMFSPIKFQLVIMKYQRAIHKALVDKILDKNATTTIVVLMVVGAG</sequence>
<proteinExistence type="predicted"/>
<keyword evidence="2" id="KW-1185">Reference proteome</keyword>
<dbReference type="AlphaFoldDB" id="A0AAD5G3K6"/>
<dbReference type="Proteomes" id="UP001206925">
    <property type="component" value="Unassembled WGS sequence"/>
</dbReference>
<evidence type="ECO:0000313" key="2">
    <source>
        <dbReference type="Proteomes" id="UP001206925"/>
    </source>
</evidence>
<reference evidence="1" key="1">
    <citation type="submission" date="2022-06" db="EMBL/GenBank/DDBJ databases">
        <title>Uncovering the hologenomic basis of an extraordinary plant invasion.</title>
        <authorList>
            <person name="Bieker V.C."/>
            <person name="Martin M.D."/>
            <person name="Gilbert T."/>
            <person name="Hodgins K."/>
            <person name="Battlay P."/>
            <person name="Petersen B."/>
            <person name="Wilson J."/>
        </authorList>
    </citation>
    <scope>NUCLEOTIDE SEQUENCE</scope>
    <source>
        <strain evidence="1">AA19_3_7</strain>
        <tissue evidence="1">Leaf</tissue>
    </source>
</reference>
<name>A0AAD5G3K6_AMBAR</name>
<organism evidence="1 2">
    <name type="scientific">Ambrosia artemisiifolia</name>
    <name type="common">Common ragweed</name>
    <dbReference type="NCBI Taxonomy" id="4212"/>
    <lineage>
        <taxon>Eukaryota</taxon>
        <taxon>Viridiplantae</taxon>
        <taxon>Streptophyta</taxon>
        <taxon>Embryophyta</taxon>
        <taxon>Tracheophyta</taxon>
        <taxon>Spermatophyta</taxon>
        <taxon>Magnoliopsida</taxon>
        <taxon>eudicotyledons</taxon>
        <taxon>Gunneridae</taxon>
        <taxon>Pentapetalae</taxon>
        <taxon>asterids</taxon>
        <taxon>campanulids</taxon>
        <taxon>Asterales</taxon>
        <taxon>Asteraceae</taxon>
        <taxon>Asteroideae</taxon>
        <taxon>Heliantheae alliance</taxon>
        <taxon>Heliantheae</taxon>
        <taxon>Ambrosia</taxon>
    </lineage>
</organism>
<evidence type="ECO:0000313" key="1">
    <source>
        <dbReference type="EMBL" id="KAI7726927.1"/>
    </source>
</evidence>
<comment type="caution">
    <text evidence="1">The sequence shown here is derived from an EMBL/GenBank/DDBJ whole genome shotgun (WGS) entry which is preliminary data.</text>
</comment>
<protein>
    <submittedName>
        <fullName evidence="1">Uncharacterized protein</fullName>
    </submittedName>
</protein>
<accession>A0AAD5G3K6</accession>
<dbReference type="EMBL" id="JAMZMK010011483">
    <property type="protein sequence ID" value="KAI7726927.1"/>
    <property type="molecule type" value="Genomic_DNA"/>
</dbReference>
<gene>
    <name evidence="1" type="ORF">M8C21_027991</name>
</gene>